<feature type="compositionally biased region" description="Low complexity" evidence="1">
    <location>
        <begin position="165"/>
        <end position="212"/>
    </location>
</feature>
<proteinExistence type="predicted"/>
<protein>
    <submittedName>
        <fullName evidence="4">PASTA domain-containing protein</fullName>
    </submittedName>
</protein>
<dbReference type="EMBL" id="OBDY01000025">
    <property type="protein sequence ID" value="SNY63193.1"/>
    <property type="molecule type" value="Genomic_DNA"/>
</dbReference>
<sequence>MSDEKRPGEPAPEDAPGPEKPAVDDETKLDLPAVEETDAGTAKATASVPPPSDEDTLSGGTRADDTLDDVRTVPAIKDDKPTAVMPADDWAPSRANPAWSGRAEVRAPQPGRGYPEVDWAAADAEPRGRDRWWMPIVVGIIALLLLGVLGWAIYVIVQNDDSDDTPAPAATTSAAAPTRAATTTASATTETTTPSTAPTTTTTAPTTGTTDPTDTEVTVPALRGLALPAAQSALNATGLNYRIIYRVVDAPAGTVFDSDPAEGQEVPPDTVVTLLVAAQGTTTVPTTTATTGATQGADTDGQ</sequence>
<dbReference type="Gene3D" id="3.30.10.20">
    <property type="match status" value="1"/>
</dbReference>
<gene>
    <name evidence="4" type="ORF">SAMN05421748_12523</name>
</gene>
<evidence type="ECO:0000256" key="2">
    <source>
        <dbReference type="SAM" id="Phobius"/>
    </source>
</evidence>
<dbReference type="Proteomes" id="UP000219612">
    <property type="component" value="Unassembled WGS sequence"/>
</dbReference>
<feature type="compositionally biased region" description="Basic and acidic residues" evidence="1">
    <location>
        <begin position="62"/>
        <end position="81"/>
    </location>
</feature>
<reference evidence="4 5" key="1">
    <citation type="submission" date="2017-09" db="EMBL/GenBank/DDBJ databases">
        <authorList>
            <person name="Ehlers B."/>
            <person name="Leendertz F.H."/>
        </authorList>
    </citation>
    <scope>NUCLEOTIDE SEQUENCE [LARGE SCALE GENOMIC DNA]</scope>
    <source>
        <strain evidence="4 5">CGMCC 4.6857</strain>
    </source>
</reference>
<feature type="transmembrane region" description="Helical" evidence="2">
    <location>
        <begin position="136"/>
        <end position="157"/>
    </location>
</feature>
<feature type="region of interest" description="Disordered" evidence="1">
    <location>
        <begin position="1"/>
        <end position="109"/>
    </location>
</feature>
<keyword evidence="5" id="KW-1185">Reference proteome</keyword>
<dbReference type="AlphaFoldDB" id="A0A285JSY5"/>
<feature type="compositionally biased region" description="Pro residues" evidence="1">
    <location>
        <begin position="9"/>
        <end position="19"/>
    </location>
</feature>
<feature type="domain" description="PASTA" evidence="3">
    <location>
        <begin position="213"/>
        <end position="278"/>
    </location>
</feature>
<dbReference type="Pfam" id="PF03793">
    <property type="entry name" value="PASTA"/>
    <property type="match status" value="1"/>
</dbReference>
<evidence type="ECO:0000313" key="5">
    <source>
        <dbReference type="Proteomes" id="UP000219612"/>
    </source>
</evidence>
<dbReference type="SMART" id="SM00740">
    <property type="entry name" value="PASTA"/>
    <property type="match status" value="1"/>
</dbReference>
<evidence type="ECO:0000259" key="3">
    <source>
        <dbReference type="PROSITE" id="PS51178"/>
    </source>
</evidence>
<dbReference type="RefSeq" id="WP_097326880.1">
    <property type="nucleotide sequence ID" value="NZ_OBDY01000025.1"/>
</dbReference>
<dbReference type="CDD" id="cd06577">
    <property type="entry name" value="PASTA_pknB"/>
    <property type="match status" value="1"/>
</dbReference>
<organism evidence="4 5">
    <name type="scientific">Paractinoplanes atraurantiacus</name>
    <dbReference type="NCBI Taxonomy" id="1036182"/>
    <lineage>
        <taxon>Bacteria</taxon>
        <taxon>Bacillati</taxon>
        <taxon>Actinomycetota</taxon>
        <taxon>Actinomycetes</taxon>
        <taxon>Micromonosporales</taxon>
        <taxon>Micromonosporaceae</taxon>
        <taxon>Paractinoplanes</taxon>
    </lineage>
</organism>
<keyword evidence="2" id="KW-0472">Membrane</keyword>
<keyword evidence="2" id="KW-1133">Transmembrane helix</keyword>
<evidence type="ECO:0000313" key="4">
    <source>
        <dbReference type="EMBL" id="SNY63193.1"/>
    </source>
</evidence>
<accession>A0A285JSY5</accession>
<name>A0A285JSY5_9ACTN</name>
<dbReference type="InterPro" id="IPR005543">
    <property type="entry name" value="PASTA_dom"/>
</dbReference>
<feature type="region of interest" description="Disordered" evidence="1">
    <location>
        <begin position="162"/>
        <end position="216"/>
    </location>
</feature>
<dbReference type="OrthoDB" id="3293034at2"/>
<keyword evidence="2" id="KW-0812">Transmembrane</keyword>
<evidence type="ECO:0000256" key="1">
    <source>
        <dbReference type="SAM" id="MobiDB-lite"/>
    </source>
</evidence>
<dbReference type="PROSITE" id="PS51178">
    <property type="entry name" value="PASTA"/>
    <property type="match status" value="1"/>
</dbReference>